<organism evidence="3 4">
    <name type="scientific">Wickerhamiella sorbophila</name>
    <dbReference type="NCBI Taxonomy" id="45607"/>
    <lineage>
        <taxon>Eukaryota</taxon>
        <taxon>Fungi</taxon>
        <taxon>Dikarya</taxon>
        <taxon>Ascomycota</taxon>
        <taxon>Saccharomycotina</taxon>
        <taxon>Dipodascomycetes</taxon>
        <taxon>Dipodascales</taxon>
        <taxon>Trichomonascaceae</taxon>
        <taxon>Wickerhamiella</taxon>
    </lineage>
</organism>
<feature type="domain" description="RNase H type-1" evidence="2">
    <location>
        <begin position="56"/>
        <end position="150"/>
    </location>
</feature>
<dbReference type="GeneID" id="36515396"/>
<evidence type="ECO:0000259" key="2">
    <source>
        <dbReference type="Pfam" id="PF00075"/>
    </source>
</evidence>
<dbReference type="SUPFAM" id="SSF53098">
    <property type="entry name" value="Ribonuclease H-like"/>
    <property type="match status" value="1"/>
</dbReference>
<dbReference type="RefSeq" id="XP_024663973.1">
    <property type="nucleotide sequence ID" value="XM_024808205.1"/>
</dbReference>
<name>A0A2T0FGE1_9ASCO</name>
<evidence type="ECO:0000313" key="3">
    <source>
        <dbReference type="EMBL" id="PRT54027.1"/>
    </source>
</evidence>
<comment type="caution">
    <text evidence="3">The sequence shown here is derived from an EMBL/GenBank/DDBJ whole genome shotgun (WGS) entry which is preliminary data.</text>
</comment>
<dbReference type="EMBL" id="NDIQ01000001">
    <property type="protein sequence ID" value="PRT54027.1"/>
    <property type="molecule type" value="Genomic_DNA"/>
</dbReference>
<dbReference type="InterPro" id="IPR002156">
    <property type="entry name" value="RNaseH_domain"/>
</dbReference>
<evidence type="ECO:0000313" key="4">
    <source>
        <dbReference type="Proteomes" id="UP000238350"/>
    </source>
</evidence>
<dbReference type="AlphaFoldDB" id="A0A2T0FGE1"/>
<dbReference type="Proteomes" id="UP000238350">
    <property type="component" value="Unassembled WGS sequence"/>
</dbReference>
<evidence type="ECO:0000256" key="1">
    <source>
        <dbReference type="SAM" id="MobiDB-lite"/>
    </source>
</evidence>
<dbReference type="InterPro" id="IPR036397">
    <property type="entry name" value="RNaseH_sf"/>
</dbReference>
<accession>A0A2T0FGE1</accession>
<feature type="region of interest" description="Disordered" evidence="1">
    <location>
        <begin position="1"/>
        <end position="48"/>
    </location>
</feature>
<proteinExistence type="predicted"/>
<dbReference type="OrthoDB" id="407198at2759"/>
<dbReference type="InterPro" id="IPR012337">
    <property type="entry name" value="RNaseH-like_sf"/>
</dbReference>
<dbReference type="GO" id="GO:0004523">
    <property type="term" value="F:RNA-DNA hybrid ribonuclease activity"/>
    <property type="evidence" value="ECO:0007669"/>
    <property type="project" value="InterPro"/>
</dbReference>
<feature type="compositionally biased region" description="Polar residues" evidence="1">
    <location>
        <begin position="32"/>
        <end position="48"/>
    </location>
</feature>
<gene>
    <name evidence="3" type="ORF">B9G98_01647</name>
</gene>
<protein>
    <recommendedName>
        <fullName evidence="2">RNase H type-1 domain-containing protein</fullName>
    </recommendedName>
</protein>
<sequence length="155" mass="16798">MEAPRPQVLHREAPRPQVLHRELQGLKYSTWRPRSSGQSKSTGKPTQQIYVDGSALTAIKHALDHVQDKGKSHVIYTDSNYSLGAINGPREVGGQKIGAPHSLGKNQGLVTNIQTSMNDPHLKGYDVEVSKVEGHSNVHGNVQADNLAHKSVGDG</sequence>
<feature type="compositionally biased region" description="Basic and acidic residues" evidence="1">
    <location>
        <begin position="9"/>
        <end position="24"/>
    </location>
</feature>
<keyword evidence="4" id="KW-1185">Reference proteome</keyword>
<reference evidence="3 4" key="1">
    <citation type="submission" date="2017-04" db="EMBL/GenBank/DDBJ databases">
        <title>Genome sequencing of [Candida] sorbophila.</title>
        <authorList>
            <person name="Ahn J.O."/>
        </authorList>
    </citation>
    <scope>NUCLEOTIDE SEQUENCE [LARGE SCALE GENOMIC DNA]</scope>
    <source>
        <strain evidence="3 4">DS02</strain>
    </source>
</reference>
<dbReference type="GO" id="GO:0003676">
    <property type="term" value="F:nucleic acid binding"/>
    <property type="evidence" value="ECO:0007669"/>
    <property type="project" value="InterPro"/>
</dbReference>
<dbReference type="Pfam" id="PF00075">
    <property type="entry name" value="RNase_H"/>
    <property type="match status" value="1"/>
</dbReference>
<dbReference type="Gene3D" id="3.30.420.10">
    <property type="entry name" value="Ribonuclease H-like superfamily/Ribonuclease H"/>
    <property type="match status" value="1"/>
</dbReference>